<protein>
    <submittedName>
        <fullName evidence="2">Uncharacterized protein</fullName>
    </submittedName>
</protein>
<feature type="compositionally biased region" description="Acidic residues" evidence="1">
    <location>
        <begin position="77"/>
        <end position="88"/>
    </location>
</feature>
<name>A0A1Z3LVK3_BREDI</name>
<dbReference type="EMBL" id="CP021995">
    <property type="protein sequence ID" value="ASD26047.1"/>
    <property type="molecule type" value="Genomic_DNA"/>
</dbReference>
<accession>A0A1Z3LVK3</accession>
<proteinExistence type="predicted"/>
<organism evidence="2 3">
    <name type="scientific">Brevundimonas diminuta</name>
    <name type="common">Pseudomonas diminuta</name>
    <dbReference type="NCBI Taxonomy" id="293"/>
    <lineage>
        <taxon>Bacteria</taxon>
        <taxon>Pseudomonadati</taxon>
        <taxon>Pseudomonadota</taxon>
        <taxon>Alphaproteobacteria</taxon>
        <taxon>Caulobacterales</taxon>
        <taxon>Caulobacteraceae</taxon>
        <taxon>Brevundimonas</taxon>
    </lineage>
</organism>
<evidence type="ECO:0000313" key="2">
    <source>
        <dbReference type="EMBL" id="ASD26047.1"/>
    </source>
</evidence>
<dbReference type="STRING" id="293.GCA_000988015_00433"/>
<sequence length="103" mass="11155">MEPRPGFQPCFQAIEKEAVMTDPNKPDTGKPDPIEQTFEEEVETNRALEQGLGVGARELAAIHESGAEGTLERATDEDGEPVEEDVELGDSGRSASVLDRKDS</sequence>
<reference evidence="2 3" key="1">
    <citation type="submission" date="2017-06" db="EMBL/GenBank/DDBJ databases">
        <title>Biodegradation of gentamicin by bacterial consortia AMQD4 in synthetic medium and raw gentamicin sewage.</title>
        <authorList>
            <person name="Chang H."/>
            <person name="Feng Y."/>
            <person name="Li Z."/>
            <person name="Xue J."/>
            <person name="Cheng D."/>
        </authorList>
    </citation>
    <scope>NUCLEOTIDE SEQUENCE [LARGE SCALE GENOMIC DNA]</scope>
    <source>
        <strain evidence="2 3">BZC3</strain>
    </source>
</reference>
<feature type="region of interest" description="Disordered" evidence="1">
    <location>
        <begin position="65"/>
        <end position="103"/>
    </location>
</feature>
<gene>
    <name evidence="2" type="ORF">CD943_03555</name>
</gene>
<evidence type="ECO:0000313" key="3">
    <source>
        <dbReference type="Proteomes" id="UP000197024"/>
    </source>
</evidence>
<dbReference type="Proteomes" id="UP000197024">
    <property type="component" value="Chromosome"/>
</dbReference>
<reference evidence="2 3" key="2">
    <citation type="submission" date="2017-06" db="EMBL/GenBank/DDBJ databases">
        <authorList>
            <person name="Kim H.J."/>
            <person name="Triplett B.A."/>
        </authorList>
    </citation>
    <scope>NUCLEOTIDE SEQUENCE [LARGE SCALE GENOMIC DNA]</scope>
    <source>
        <strain evidence="2 3">BZC3</strain>
    </source>
</reference>
<dbReference type="AlphaFoldDB" id="A0A1Z3LVK3"/>
<evidence type="ECO:0000256" key="1">
    <source>
        <dbReference type="SAM" id="MobiDB-lite"/>
    </source>
</evidence>